<dbReference type="Proteomes" id="UP001066276">
    <property type="component" value="Chromosome 9"/>
</dbReference>
<feature type="domain" description="VIT" evidence="1">
    <location>
        <begin position="1"/>
        <end position="53"/>
    </location>
</feature>
<feature type="non-terminal residue" evidence="2">
    <location>
        <position position="53"/>
    </location>
</feature>
<sequence length="53" mass="5913">NGIDIYSLHVDCKVTSRFAHSIVTSKVVNRANGSREAKFEVELPKTAFITNFT</sequence>
<name>A0AAV7N2Y8_PLEWA</name>
<feature type="non-terminal residue" evidence="2">
    <location>
        <position position="1"/>
    </location>
</feature>
<accession>A0AAV7N2Y8</accession>
<dbReference type="PROSITE" id="PS51468">
    <property type="entry name" value="VIT"/>
    <property type="match status" value="1"/>
</dbReference>
<keyword evidence="3" id="KW-1185">Reference proteome</keyword>
<comment type="caution">
    <text evidence="2">The sequence shown here is derived from an EMBL/GenBank/DDBJ whole genome shotgun (WGS) entry which is preliminary data.</text>
</comment>
<evidence type="ECO:0000259" key="1">
    <source>
        <dbReference type="PROSITE" id="PS51468"/>
    </source>
</evidence>
<evidence type="ECO:0000313" key="3">
    <source>
        <dbReference type="Proteomes" id="UP001066276"/>
    </source>
</evidence>
<dbReference type="PANTHER" id="PTHR10338">
    <property type="entry name" value="INTER-ALPHA-TRYPSIN INHIBITOR HEAVY CHAIN FAMILY MEMBER"/>
    <property type="match status" value="1"/>
</dbReference>
<organism evidence="2 3">
    <name type="scientific">Pleurodeles waltl</name>
    <name type="common">Iberian ribbed newt</name>
    <dbReference type="NCBI Taxonomy" id="8319"/>
    <lineage>
        <taxon>Eukaryota</taxon>
        <taxon>Metazoa</taxon>
        <taxon>Chordata</taxon>
        <taxon>Craniata</taxon>
        <taxon>Vertebrata</taxon>
        <taxon>Euteleostomi</taxon>
        <taxon>Amphibia</taxon>
        <taxon>Batrachia</taxon>
        <taxon>Caudata</taxon>
        <taxon>Salamandroidea</taxon>
        <taxon>Salamandridae</taxon>
        <taxon>Pleurodelinae</taxon>
        <taxon>Pleurodeles</taxon>
    </lineage>
</organism>
<dbReference type="PANTHER" id="PTHR10338:SF119">
    <property type="entry name" value="INTER-ALPHA-TRYPSIN INHIBITOR HEAVY CHAIN H4"/>
    <property type="match status" value="1"/>
</dbReference>
<protein>
    <recommendedName>
        <fullName evidence="1">VIT domain-containing protein</fullName>
    </recommendedName>
</protein>
<dbReference type="InterPro" id="IPR013694">
    <property type="entry name" value="VIT"/>
</dbReference>
<gene>
    <name evidence="2" type="ORF">NDU88_007773</name>
</gene>
<reference evidence="2" key="1">
    <citation type="journal article" date="2022" name="bioRxiv">
        <title>Sequencing and chromosome-scale assembly of the giantPleurodeles waltlgenome.</title>
        <authorList>
            <person name="Brown T."/>
            <person name="Elewa A."/>
            <person name="Iarovenko S."/>
            <person name="Subramanian E."/>
            <person name="Araus A.J."/>
            <person name="Petzold A."/>
            <person name="Susuki M."/>
            <person name="Suzuki K.-i.T."/>
            <person name="Hayashi T."/>
            <person name="Toyoda A."/>
            <person name="Oliveira C."/>
            <person name="Osipova E."/>
            <person name="Leigh N.D."/>
            <person name="Simon A."/>
            <person name="Yun M.H."/>
        </authorList>
    </citation>
    <scope>NUCLEOTIDE SEQUENCE</scope>
    <source>
        <strain evidence="2">20211129_DDA</strain>
        <tissue evidence="2">Liver</tissue>
    </source>
</reference>
<dbReference type="Pfam" id="PF08487">
    <property type="entry name" value="VIT"/>
    <property type="match status" value="1"/>
</dbReference>
<dbReference type="InterPro" id="IPR050934">
    <property type="entry name" value="ITIH"/>
</dbReference>
<proteinExistence type="predicted"/>
<dbReference type="SMART" id="SM00609">
    <property type="entry name" value="VIT"/>
    <property type="match status" value="1"/>
</dbReference>
<dbReference type="AlphaFoldDB" id="A0AAV7N2Y8"/>
<evidence type="ECO:0000313" key="2">
    <source>
        <dbReference type="EMBL" id="KAJ1110421.1"/>
    </source>
</evidence>
<dbReference type="EMBL" id="JANPWB010000013">
    <property type="protein sequence ID" value="KAJ1110421.1"/>
    <property type="molecule type" value="Genomic_DNA"/>
</dbReference>